<keyword evidence="2" id="KW-1185">Reference proteome</keyword>
<reference evidence="1" key="1">
    <citation type="submission" date="2021-01" db="EMBL/GenBank/DDBJ databases">
        <title>Genomic Encyclopedia of Type Strains, Phase IV (KMG-IV): sequencing the most valuable type-strain genomes for metagenomic binning, comparative biology and taxonomic classification.</title>
        <authorList>
            <person name="Goeker M."/>
        </authorList>
    </citation>
    <scope>NUCLEOTIDE SEQUENCE</scope>
    <source>
        <strain evidence="1">DSM 25523</strain>
    </source>
</reference>
<dbReference type="AlphaFoldDB" id="A0A938Y171"/>
<dbReference type="EMBL" id="JAFBEB010000004">
    <property type="protein sequence ID" value="MBM7590121.1"/>
    <property type="molecule type" value="Genomic_DNA"/>
</dbReference>
<accession>A0A938Y171</accession>
<organism evidence="1 2">
    <name type="scientific">Brevibacillus fulvus</name>
    <dbReference type="NCBI Taxonomy" id="1125967"/>
    <lineage>
        <taxon>Bacteria</taxon>
        <taxon>Bacillati</taxon>
        <taxon>Bacillota</taxon>
        <taxon>Bacilli</taxon>
        <taxon>Bacillales</taxon>
        <taxon>Paenibacillaceae</taxon>
        <taxon>Brevibacillus</taxon>
    </lineage>
</organism>
<sequence>MSMIWTGLTGEGFKGELARNRQQTLSISGSVFFGERALPAGQQ</sequence>
<proteinExistence type="predicted"/>
<dbReference type="Proteomes" id="UP000717624">
    <property type="component" value="Unassembled WGS sequence"/>
</dbReference>
<dbReference type="RefSeq" id="WP_275581937.1">
    <property type="nucleotide sequence ID" value="NZ_BAABIN010000007.1"/>
</dbReference>
<evidence type="ECO:0000313" key="2">
    <source>
        <dbReference type="Proteomes" id="UP000717624"/>
    </source>
</evidence>
<comment type="caution">
    <text evidence="1">The sequence shown here is derived from an EMBL/GenBank/DDBJ whole genome shotgun (WGS) entry which is preliminary data.</text>
</comment>
<gene>
    <name evidence="1" type="ORF">JOD01_001722</name>
</gene>
<name>A0A938Y171_9BACL</name>
<evidence type="ECO:0000313" key="1">
    <source>
        <dbReference type="EMBL" id="MBM7590121.1"/>
    </source>
</evidence>
<protein>
    <submittedName>
        <fullName evidence="1">Uncharacterized protein</fullName>
    </submittedName>
</protein>